<reference evidence="9 10" key="1">
    <citation type="journal article" date="2009" name="Nature">
        <title>Evolution of pathogenicity and sexual reproduction in eight Candida genomes.</title>
        <authorList>
            <person name="Butler G."/>
            <person name="Rasmussen M.D."/>
            <person name="Lin M.F."/>
            <person name="Santos M.A."/>
            <person name="Sakthikumar S."/>
            <person name="Munro C.A."/>
            <person name="Rheinbay E."/>
            <person name="Grabherr M."/>
            <person name="Forche A."/>
            <person name="Reedy J.L."/>
            <person name="Agrafioti I."/>
            <person name="Arnaud M.B."/>
            <person name="Bates S."/>
            <person name="Brown A.J."/>
            <person name="Brunke S."/>
            <person name="Costanzo M.C."/>
            <person name="Fitzpatrick D.A."/>
            <person name="de Groot P.W."/>
            <person name="Harris D."/>
            <person name="Hoyer L.L."/>
            <person name="Hube B."/>
            <person name="Klis F.M."/>
            <person name="Kodira C."/>
            <person name="Lennard N."/>
            <person name="Logue M.E."/>
            <person name="Martin R."/>
            <person name="Neiman A.M."/>
            <person name="Nikolaou E."/>
            <person name="Quail M.A."/>
            <person name="Quinn J."/>
            <person name="Santos M.C."/>
            <person name="Schmitzberger F.F."/>
            <person name="Sherlock G."/>
            <person name="Shah P."/>
            <person name="Silverstein K.A."/>
            <person name="Skrzypek M.S."/>
            <person name="Soll D."/>
            <person name="Staggs R."/>
            <person name="Stansfield I."/>
            <person name="Stumpf M.P."/>
            <person name="Sudbery P.E."/>
            <person name="Srikantha T."/>
            <person name="Zeng Q."/>
            <person name="Berman J."/>
            <person name="Berriman M."/>
            <person name="Heitman J."/>
            <person name="Gow N.A."/>
            <person name="Lorenz M.C."/>
            <person name="Birren B.W."/>
            <person name="Kellis M."/>
            <person name="Cuomo C.A."/>
        </authorList>
    </citation>
    <scope>NUCLEOTIDE SEQUENCE [LARGE SCALE GENOMIC DNA]</scope>
    <source>
        <strain evidence="10">ATCC MYA-3404 / T1</strain>
    </source>
</reference>
<dbReference type="eggNOG" id="KOG2913">
    <property type="taxonomic scope" value="Eukaryota"/>
</dbReference>
<sequence>MFSYIFQTLTSISSANIAETSWRVQVSGVMGSTSLACWIVLLMPQLIEQWRLKSAEGIAIGFISIWFLGDVFNLIGALWAGLLPEVIFLAVWFCIADFLMIFSYFYYTKVYPKRHAHHHHHHNHKKNKKRLSQGQSGEDEESPLLTTSRSRRSSTLTDIALEPEYHSVFIKYVLPILFVIGCGVLGFFISGPSSSSNDDGQLPGDSGDDKIKFGPQVMGYLSAFLYLGARIPQIIQNHKRKSVHGLSLLFFLFSSLGNLTYAGQILFFRSDSQYIMLNMSWLLGSLGTIFEDSVIILQFYIYREHANDSPLEITP</sequence>
<dbReference type="GO" id="GO:0034486">
    <property type="term" value="P:vacuolar transmembrane transport"/>
    <property type="evidence" value="ECO:0007669"/>
    <property type="project" value="UniProtKB-ARBA"/>
</dbReference>
<comment type="subcellular location">
    <subcellularLocation>
        <location evidence="1">Membrane</location>
        <topology evidence="1">Multi-pass membrane protein</topology>
    </subcellularLocation>
</comment>
<evidence type="ECO:0000313" key="10">
    <source>
        <dbReference type="Proteomes" id="UP000002037"/>
    </source>
</evidence>
<comment type="similarity">
    <text evidence="5">Belongs to the laat-1 family.</text>
</comment>
<dbReference type="GO" id="GO:0098852">
    <property type="term" value="C:lytic vacuole membrane"/>
    <property type="evidence" value="ECO:0007669"/>
    <property type="project" value="UniProtKB-ARBA"/>
</dbReference>
<dbReference type="OrthoDB" id="8048523at2759"/>
<evidence type="ECO:0000256" key="3">
    <source>
        <dbReference type="ARBA" id="ARBA00022989"/>
    </source>
</evidence>
<keyword evidence="2 8" id="KW-0812">Transmembrane</keyword>
<dbReference type="PANTHER" id="PTHR16201">
    <property type="entry name" value="SEVEN TRANSMEMBRANE PROTEIN 1-RELATED"/>
    <property type="match status" value="1"/>
</dbReference>
<dbReference type="FunFam" id="1.20.1280.290:FF:000009">
    <property type="entry name" value="PQ loop repeat family protein"/>
    <property type="match status" value="1"/>
</dbReference>
<dbReference type="SMART" id="SM00679">
    <property type="entry name" value="CTNS"/>
    <property type="match status" value="2"/>
</dbReference>
<dbReference type="Gene3D" id="1.20.1280.290">
    <property type="match status" value="2"/>
</dbReference>
<feature type="transmembrane region" description="Helical" evidence="8">
    <location>
        <begin position="172"/>
        <end position="193"/>
    </location>
</feature>
<dbReference type="FunFam" id="1.20.1280.290:FF:000012">
    <property type="entry name" value="Vacuolar membrane PQ loop repeat protein"/>
    <property type="match status" value="1"/>
</dbReference>
<feature type="transmembrane region" description="Helical" evidence="8">
    <location>
        <begin position="243"/>
        <end position="267"/>
    </location>
</feature>
<dbReference type="Proteomes" id="UP000002037">
    <property type="component" value="Unassembled WGS sequence"/>
</dbReference>
<name>C5M508_CANTT</name>
<dbReference type="PANTHER" id="PTHR16201:SF44">
    <property type="entry name" value="SEVEN TRANSMEMBRANE PROTEIN 1"/>
    <property type="match status" value="1"/>
</dbReference>
<dbReference type="InterPro" id="IPR006603">
    <property type="entry name" value="PQ-loop_rpt"/>
</dbReference>
<protein>
    <recommendedName>
        <fullName evidence="11">Vacuolar membrane PQ loop repeat protein</fullName>
    </recommendedName>
</protein>
<dbReference type="VEuPathDB" id="FungiDB:CTRG_01986"/>
<dbReference type="GeneID" id="8296341"/>
<dbReference type="Pfam" id="PF04193">
    <property type="entry name" value="PQ-loop"/>
    <property type="match status" value="2"/>
</dbReference>
<dbReference type="KEGG" id="ctp:CTRG_01986"/>
<dbReference type="GO" id="GO:0015174">
    <property type="term" value="F:basic amino acid transmembrane transporter activity"/>
    <property type="evidence" value="ECO:0007669"/>
    <property type="project" value="UniProtKB-ARBA"/>
</dbReference>
<accession>C5M508</accession>
<keyword evidence="10" id="KW-1185">Reference proteome</keyword>
<evidence type="ECO:0000256" key="5">
    <source>
        <dbReference type="ARBA" id="ARBA00038039"/>
    </source>
</evidence>
<feature type="compositionally biased region" description="Basic residues" evidence="7">
    <location>
        <begin position="118"/>
        <end position="131"/>
    </location>
</feature>
<feature type="transmembrane region" description="Helical" evidence="8">
    <location>
        <begin position="279"/>
        <end position="302"/>
    </location>
</feature>
<gene>
    <name evidence="9" type="ORF">CTRG_01986</name>
</gene>
<evidence type="ECO:0000256" key="6">
    <source>
        <dbReference type="ARBA" id="ARBA00050768"/>
    </source>
</evidence>
<dbReference type="InterPro" id="IPR051415">
    <property type="entry name" value="LAAT-1"/>
</dbReference>
<feature type="region of interest" description="Disordered" evidence="7">
    <location>
        <begin position="118"/>
        <end position="150"/>
    </location>
</feature>
<dbReference type="AlphaFoldDB" id="C5M508"/>
<evidence type="ECO:0000256" key="7">
    <source>
        <dbReference type="SAM" id="MobiDB-lite"/>
    </source>
</evidence>
<organism evidence="9 10">
    <name type="scientific">Candida tropicalis (strain ATCC MYA-3404 / T1)</name>
    <name type="common">Yeast</name>
    <dbReference type="NCBI Taxonomy" id="294747"/>
    <lineage>
        <taxon>Eukaryota</taxon>
        <taxon>Fungi</taxon>
        <taxon>Dikarya</taxon>
        <taxon>Ascomycota</taxon>
        <taxon>Saccharomycotina</taxon>
        <taxon>Pichiomycetes</taxon>
        <taxon>Debaryomycetaceae</taxon>
        <taxon>Candida/Lodderomyces clade</taxon>
        <taxon>Candida</taxon>
    </lineage>
</organism>
<evidence type="ECO:0000256" key="4">
    <source>
        <dbReference type="ARBA" id="ARBA00023136"/>
    </source>
</evidence>
<evidence type="ECO:0000256" key="1">
    <source>
        <dbReference type="ARBA" id="ARBA00004141"/>
    </source>
</evidence>
<dbReference type="RefSeq" id="XP_002547679.1">
    <property type="nucleotide sequence ID" value="XM_002547633.1"/>
</dbReference>
<keyword evidence="4 8" id="KW-0472">Membrane</keyword>
<proteinExistence type="inferred from homology"/>
<evidence type="ECO:0000313" key="9">
    <source>
        <dbReference type="EMBL" id="EER35124.1"/>
    </source>
</evidence>
<dbReference type="EMBL" id="GG692396">
    <property type="protein sequence ID" value="EER35124.1"/>
    <property type="molecule type" value="Genomic_DNA"/>
</dbReference>
<evidence type="ECO:0000256" key="8">
    <source>
        <dbReference type="SAM" id="Phobius"/>
    </source>
</evidence>
<keyword evidence="3 8" id="KW-1133">Transmembrane helix</keyword>
<comment type="catalytic activity">
    <reaction evidence="6">
        <text>L-histidine(out) + L-arginine(in) = L-histidine(in) + L-arginine(out)</text>
        <dbReference type="Rhea" id="RHEA:71063"/>
        <dbReference type="ChEBI" id="CHEBI:32682"/>
        <dbReference type="ChEBI" id="CHEBI:57595"/>
    </reaction>
</comment>
<evidence type="ECO:0008006" key="11">
    <source>
        <dbReference type="Google" id="ProtNLM"/>
    </source>
</evidence>
<feature type="transmembrane region" description="Helical" evidence="8">
    <location>
        <begin position="59"/>
        <end position="80"/>
    </location>
</feature>
<dbReference type="HOGENOM" id="CLU_019699_0_0_1"/>
<evidence type="ECO:0000256" key="2">
    <source>
        <dbReference type="ARBA" id="ARBA00022692"/>
    </source>
</evidence>
<feature type="transmembrane region" description="Helical" evidence="8">
    <location>
        <begin position="86"/>
        <end position="107"/>
    </location>
</feature>